<dbReference type="Proteomes" id="UP001519887">
    <property type="component" value="Unassembled WGS sequence"/>
</dbReference>
<sequence length="581" mass="61734">GVSTQQPVYALASLSTTRPVKPSVGVDINVTAPLGIKVVPAAVNPSAPVRSGNTFKVNTSGVYAFDLTDIADDTRTGTLYISVSNIDDILPHGEIEYLKTIPTNGNVTVQLVDLSEPARVLNNNGRTSYTFTENGSFTFQLMDEAGNTNDITANVENIRKAVPKVEVVRSYTYGENDSKSYGTIKDGSGNVLFASGVNLTVVKANDEAEDVTITPVDGKDTIMLQKNGTVSFIVSDQYGNTDVVKEVVDNIISSPPAVDSITYTFVDSAGNPLPQNQIKTVNGKQAARGNVKVTLTGKTASPNRVFLGIAPTKAENGSYSNAISEADGSFSYTRTYSANGATTVALSDIVGNAVKVPLDIQGLDNTPPSIELNLPAVGIVKKNLDALGLVKDPAAGGYIVTADKAKEMGLGGFQVSDNLSVEGSIRVIVSGLDMSKTDGTQQLVTYTAVDEVGNKATATQYVTVVDKDGMSIFANGLLISGSSATTAIFDQSTLTFNITNYNVVNVGGRDQVNEKGTYDLLYQSGLYREGQMKYIATGISYSDLVKGNFKVSFPSAGWYTIIVRNQEREREFATFFISKKG</sequence>
<name>A0ABS7C6V1_9BACL</name>
<feature type="non-terminal residue" evidence="1">
    <location>
        <position position="1"/>
    </location>
</feature>
<organism evidence="1 2">
    <name type="scientific">Paenibacillus sepulcri</name>
    <dbReference type="NCBI Taxonomy" id="359917"/>
    <lineage>
        <taxon>Bacteria</taxon>
        <taxon>Bacillati</taxon>
        <taxon>Bacillota</taxon>
        <taxon>Bacilli</taxon>
        <taxon>Bacillales</taxon>
        <taxon>Paenibacillaceae</taxon>
        <taxon>Paenibacillus</taxon>
    </lineage>
</organism>
<comment type="caution">
    <text evidence="1">The sequence shown here is derived from an EMBL/GenBank/DDBJ whole genome shotgun (WGS) entry which is preliminary data.</text>
</comment>
<evidence type="ECO:0000313" key="2">
    <source>
        <dbReference type="Proteomes" id="UP001519887"/>
    </source>
</evidence>
<accession>A0ABS7C6V1</accession>
<keyword evidence="2" id="KW-1185">Reference proteome</keyword>
<protein>
    <recommendedName>
        <fullName evidence="3">Big-1 domain-containing protein</fullName>
    </recommendedName>
</protein>
<evidence type="ECO:0008006" key="3">
    <source>
        <dbReference type="Google" id="ProtNLM"/>
    </source>
</evidence>
<evidence type="ECO:0000313" key="1">
    <source>
        <dbReference type="EMBL" id="MBW7456612.1"/>
    </source>
</evidence>
<dbReference type="EMBL" id="JAHZIK010000622">
    <property type="protein sequence ID" value="MBW7456612.1"/>
    <property type="molecule type" value="Genomic_DNA"/>
</dbReference>
<reference evidence="1 2" key="1">
    <citation type="submission" date="2021-07" db="EMBL/GenBank/DDBJ databases">
        <title>Paenibacillus radiodurans sp. nov., isolated from the southeastern edge of Tengger Desert.</title>
        <authorList>
            <person name="Zhang G."/>
        </authorList>
    </citation>
    <scope>NUCLEOTIDE SEQUENCE [LARGE SCALE GENOMIC DNA]</scope>
    <source>
        <strain evidence="1 2">CCM 7311</strain>
    </source>
</reference>
<gene>
    <name evidence="1" type="ORF">K0U00_21475</name>
</gene>
<proteinExistence type="predicted"/>